<name>A0A0G2E797_PHACM</name>
<keyword evidence="4" id="KW-1185">Reference proteome</keyword>
<accession>A0A0G2E797</accession>
<evidence type="ECO:0000256" key="2">
    <source>
        <dbReference type="SAM" id="MobiDB-lite"/>
    </source>
</evidence>
<feature type="region of interest" description="Disordered" evidence="2">
    <location>
        <begin position="1"/>
        <end position="56"/>
    </location>
</feature>
<dbReference type="OrthoDB" id="4495335at2759"/>
<keyword evidence="1" id="KW-0175">Coiled coil</keyword>
<evidence type="ECO:0000313" key="3">
    <source>
        <dbReference type="EMBL" id="KKY18862.1"/>
    </source>
</evidence>
<proteinExistence type="predicted"/>
<evidence type="ECO:0000256" key="1">
    <source>
        <dbReference type="SAM" id="Coils"/>
    </source>
</evidence>
<dbReference type="PANTHER" id="PTHR42041">
    <property type="entry name" value="DNA ENDONUCLEASE ACTIVATOR CTP1 C-TERMINAL DOMAIN-CONTAINING PROTEIN"/>
    <property type="match status" value="1"/>
</dbReference>
<comment type="caution">
    <text evidence="3">The sequence shown here is derived from an EMBL/GenBank/DDBJ whole genome shotgun (WGS) entry which is preliminary data.</text>
</comment>
<gene>
    <name evidence="3" type="ORF">UCRPC4_g04759</name>
</gene>
<dbReference type="EMBL" id="LCWF01000115">
    <property type="protein sequence ID" value="KKY18862.1"/>
    <property type="molecule type" value="Genomic_DNA"/>
</dbReference>
<organism evidence="3 4">
    <name type="scientific">Phaeomoniella chlamydospora</name>
    <name type="common">Phaeoacremonium chlamydosporum</name>
    <dbReference type="NCBI Taxonomy" id="158046"/>
    <lineage>
        <taxon>Eukaryota</taxon>
        <taxon>Fungi</taxon>
        <taxon>Dikarya</taxon>
        <taxon>Ascomycota</taxon>
        <taxon>Pezizomycotina</taxon>
        <taxon>Eurotiomycetes</taxon>
        <taxon>Chaetothyriomycetidae</taxon>
        <taxon>Phaeomoniellales</taxon>
        <taxon>Phaeomoniellaceae</taxon>
        <taxon>Phaeomoniella</taxon>
    </lineage>
</organism>
<feature type="region of interest" description="Disordered" evidence="2">
    <location>
        <begin position="589"/>
        <end position="624"/>
    </location>
</feature>
<feature type="region of interest" description="Disordered" evidence="2">
    <location>
        <begin position="372"/>
        <end position="419"/>
    </location>
</feature>
<sequence>MDPPSPFKVPMTGGALHPVSPDRINQQRLPHSPSLPTHLNESKHHRASSDVQSKVAFLNNLSKSSISSPQQMHGNSTTAALQRAILGREEAESALRELQGEMEQAQARERRISERLESLMEELQSTKERQAHERHVYEKEIKRSRKDAFRAGSALVKLQEDLKEARSENRNLKSTIQKEKFEKDKARQEAFERAYTLAGLTEEMQALKEELRSAQSSKESDCLHQQVDELHIGHLLTEQTQEPDKEILRPVEEVETSESSEAPRRRNRFERPLLSTALEAEVFTTFSAPLKGRRETFFKSTLDDPEDVALEDRFEDLKAELLWEKRCRLEAEDLVHFMNMECQFNCCACRRAEKEGKRFVHDVEYDNKLRAESAERKKQTEKEPLEDSRDDNAAYDEAEMEKHHNTDTEPDAVNENPEPAEPALHVEATSTEMPMTGEQRLHSAASSQAAAEQLPGVEEAFDQELFNITQPNELANASSSEAAQDLLDQDTAQGTEVQQKEVFQQADVHLHLSNSPAEDACFQTPEKPMTQNVLSHTMTFTTTVPLRDHEGAEPCAMTPGTPGTPGLNMPGTPISREAALAQIRARRDRARSMSMKRKDVGHVPGSARRGLVGGIRDISAPGGY</sequence>
<feature type="coiled-coil region" evidence="1">
    <location>
        <begin position="81"/>
        <end position="217"/>
    </location>
</feature>
<dbReference type="PANTHER" id="PTHR42041:SF1">
    <property type="entry name" value="DNA ENDONUCLEASE ACTIVATOR CTP1 C-TERMINAL DOMAIN-CONTAINING PROTEIN"/>
    <property type="match status" value="1"/>
</dbReference>
<dbReference type="Proteomes" id="UP000053317">
    <property type="component" value="Unassembled WGS sequence"/>
</dbReference>
<evidence type="ECO:0000313" key="4">
    <source>
        <dbReference type="Proteomes" id="UP000053317"/>
    </source>
</evidence>
<reference evidence="3 4" key="1">
    <citation type="submission" date="2015-05" db="EMBL/GenBank/DDBJ databases">
        <title>Distinctive expansion of gene families associated with plant cell wall degradation and secondary metabolism in the genomes of grapevine trunk pathogens.</title>
        <authorList>
            <person name="Lawrence D.P."/>
            <person name="Travadon R."/>
            <person name="Rolshausen P.E."/>
            <person name="Baumgartner K."/>
        </authorList>
    </citation>
    <scope>NUCLEOTIDE SEQUENCE [LARGE SCALE GENOMIC DNA]</scope>
    <source>
        <strain evidence="3">UCRPC4</strain>
    </source>
</reference>
<protein>
    <submittedName>
        <fullName evidence="3">Uncharacterized protein</fullName>
    </submittedName>
</protein>
<reference evidence="3 4" key="2">
    <citation type="submission" date="2015-05" db="EMBL/GenBank/DDBJ databases">
        <authorList>
            <person name="Morales-Cruz A."/>
            <person name="Amrine K.C."/>
            <person name="Cantu D."/>
        </authorList>
    </citation>
    <scope>NUCLEOTIDE SEQUENCE [LARGE SCALE GENOMIC DNA]</scope>
    <source>
        <strain evidence="3">UCRPC4</strain>
    </source>
</reference>
<feature type="compositionally biased region" description="Basic and acidic residues" evidence="2">
    <location>
        <begin position="372"/>
        <end position="392"/>
    </location>
</feature>
<dbReference type="AlphaFoldDB" id="A0A0G2E797"/>
<feature type="compositionally biased region" description="Polar residues" evidence="2">
    <location>
        <begin position="23"/>
        <end position="39"/>
    </location>
</feature>